<dbReference type="AlphaFoldDB" id="A0A7J7QZY2"/>
<keyword evidence="5" id="KW-0812">Transmembrane</keyword>
<dbReference type="PANTHER" id="PTHR11738:SF172">
    <property type="entry name" value="IG-LIKE DOMAIN-CONTAINING PROTEIN"/>
    <property type="match status" value="1"/>
</dbReference>
<dbReference type="InterPro" id="IPR013783">
    <property type="entry name" value="Ig-like_fold"/>
</dbReference>
<dbReference type="EMBL" id="JACAGB010000111">
    <property type="protein sequence ID" value="KAF6269464.1"/>
    <property type="molecule type" value="Genomic_DNA"/>
</dbReference>
<keyword evidence="3" id="KW-0393">Immunoglobulin domain</keyword>
<feature type="region of interest" description="Disordered" evidence="4">
    <location>
        <begin position="275"/>
        <end position="302"/>
    </location>
</feature>
<dbReference type="InterPro" id="IPR013151">
    <property type="entry name" value="Immunoglobulin_dom"/>
</dbReference>
<dbReference type="SMART" id="SM00409">
    <property type="entry name" value="IG"/>
    <property type="match status" value="2"/>
</dbReference>
<protein>
    <recommendedName>
        <fullName evidence="7">Immunoglobulin domain-containing protein</fullName>
    </recommendedName>
</protein>
<keyword evidence="1 6" id="KW-0732">Signal</keyword>
<evidence type="ECO:0000256" key="6">
    <source>
        <dbReference type="SAM" id="SignalP"/>
    </source>
</evidence>
<accession>A0A7J7QZY2</accession>
<keyword evidence="2" id="KW-1015">Disulfide bond</keyword>
<feature type="region of interest" description="Disordered" evidence="4">
    <location>
        <begin position="320"/>
        <end position="343"/>
    </location>
</feature>
<feature type="chain" id="PRO_5029830653" description="Immunoglobulin domain-containing protein" evidence="6">
    <location>
        <begin position="22"/>
        <end position="343"/>
    </location>
</feature>
<proteinExistence type="predicted"/>
<dbReference type="GO" id="GO:0032396">
    <property type="term" value="F:inhibitory MHC class I receptor activity"/>
    <property type="evidence" value="ECO:0007669"/>
    <property type="project" value="TreeGrafter"/>
</dbReference>
<dbReference type="PANTHER" id="PTHR11738">
    <property type="entry name" value="MHC CLASS I NK CELL RECEPTOR"/>
    <property type="match status" value="1"/>
</dbReference>
<dbReference type="InterPro" id="IPR036179">
    <property type="entry name" value="Ig-like_dom_sf"/>
</dbReference>
<dbReference type="Gene3D" id="2.60.40.10">
    <property type="entry name" value="Immunoglobulins"/>
    <property type="match status" value="2"/>
</dbReference>
<evidence type="ECO:0000313" key="9">
    <source>
        <dbReference type="Proteomes" id="UP000558488"/>
    </source>
</evidence>
<keyword evidence="5" id="KW-0472">Membrane</keyword>
<evidence type="ECO:0000259" key="7">
    <source>
        <dbReference type="SMART" id="SM00409"/>
    </source>
</evidence>
<keyword evidence="5" id="KW-1133">Transmembrane helix</keyword>
<feature type="region of interest" description="Disordered" evidence="4">
    <location>
        <begin position="215"/>
        <end position="240"/>
    </location>
</feature>
<evidence type="ECO:0000313" key="8">
    <source>
        <dbReference type="EMBL" id="KAF6269464.1"/>
    </source>
</evidence>
<dbReference type="GO" id="GO:0005886">
    <property type="term" value="C:plasma membrane"/>
    <property type="evidence" value="ECO:0007669"/>
    <property type="project" value="TreeGrafter"/>
</dbReference>
<evidence type="ECO:0000256" key="1">
    <source>
        <dbReference type="ARBA" id="ARBA00022729"/>
    </source>
</evidence>
<dbReference type="Pfam" id="PF13927">
    <property type="entry name" value="Ig_3"/>
    <property type="match status" value="1"/>
</dbReference>
<feature type="transmembrane region" description="Helical" evidence="5">
    <location>
        <begin position="246"/>
        <end position="268"/>
    </location>
</feature>
<feature type="domain" description="Immunoglobulin" evidence="7">
    <location>
        <begin position="129"/>
        <end position="218"/>
    </location>
</feature>
<evidence type="ECO:0000256" key="4">
    <source>
        <dbReference type="SAM" id="MobiDB-lite"/>
    </source>
</evidence>
<sequence length="343" mass="38326">MSVDLPTLLYLGLYVAQSTQAQNGYFPPPVITAQPGSIVLNNKPVTIWCQGPADAEAYEIYKEGDPEPRDGKKLLEAGKTRTLYIQEMKPYRTGWYRCSYKRGGQWSPLSEPLLLVMTGFYDKPSLSSLSGTVVASGHNVKLQCFSRIKLDEFILTKEYVPQFTRRQSSTAQDNGRQTTFHLGRVTSTQAGTYRCYGAFSNYSYLWSHPSDPLQLEVREPPLDPTPTEPEHPQAMDHNQTQDHQSILIGFPVAIVLLLLLSLLLFFILHHRHRKAKKSNATETKRQQQQAAGPMDRLASEARDPQDVTYIQVAFNAPTPGTASAPSLLPGPTQASEYATVARR</sequence>
<reference evidence="8 9" key="1">
    <citation type="journal article" date="2020" name="Nature">
        <title>Six reference-quality genomes reveal evolution of bat adaptations.</title>
        <authorList>
            <person name="Jebb D."/>
            <person name="Huang Z."/>
            <person name="Pippel M."/>
            <person name="Hughes G.M."/>
            <person name="Lavrichenko K."/>
            <person name="Devanna P."/>
            <person name="Winkler S."/>
            <person name="Jermiin L.S."/>
            <person name="Skirmuntt E.C."/>
            <person name="Katzourakis A."/>
            <person name="Burkitt-Gray L."/>
            <person name="Ray D.A."/>
            <person name="Sullivan K.A.M."/>
            <person name="Roscito J.G."/>
            <person name="Kirilenko B.M."/>
            <person name="Davalos L.M."/>
            <person name="Corthals A.P."/>
            <person name="Power M.L."/>
            <person name="Jones G."/>
            <person name="Ransome R.D."/>
            <person name="Dechmann D.K.N."/>
            <person name="Locatelli A.G."/>
            <person name="Puechmaille S.J."/>
            <person name="Fedrigo O."/>
            <person name="Jarvis E.D."/>
            <person name="Hiller M."/>
            <person name="Vernes S.C."/>
            <person name="Myers E.W."/>
            <person name="Teeling E.C."/>
        </authorList>
    </citation>
    <scope>NUCLEOTIDE SEQUENCE [LARGE SCALE GENOMIC DNA]</scope>
    <source>
        <strain evidence="8">MPipKuh1</strain>
        <tissue evidence="8">Flight muscle</tissue>
    </source>
</reference>
<evidence type="ECO:0000256" key="5">
    <source>
        <dbReference type="SAM" id="Phobius"/>
    </source>
</evidence>
<feature type="compositionally biased region" description="Polar residues" evidence="4">
    <location>
        <begin position="278"/>
        <end position="290"/>
    </location>
</feature>
<evidence type="ECO:0000256" key="2">
    <source>
        <dbReference type="ARBA" id="ARBA00023157"/>
    </source>
</evidence>
<dbReference type="Pfam" id="PF00047">
    <property type="entry name" value="ig"/>
    <property type="match status" value="1"/>
</dbReference>
<gene>
    <name evidence="8" type="ORF">mPipKuh1_008115</name>
</gene>
<dbReference type="FunFam" id="2.60.40.10:FF:000049">
    <property type="entry name" value="Leukocyte immunoglobulin-like receptor subfamily B member 1"/>
    <property type="match status" value="2"/>
</dbReference>
<dbReference type="GO" id="GO:0002764">
    <property type="term" value="P:immune response-regulating signaling pathway"/>
    <property type="evidence" value="ECO:0007669"/>
    <property type="project" value="TreeGrafter"/>
</dbReference>
<feature type="domain" description="Immunoglobulin" evidence="7">
    <location>
        <begin position="34"/>
        <end position="117"/>
    </location>
</feature>
<dbReference type="Proteomes" id="UP000558488">
    <property type="component" value="Unassembled WGS sequence"/>
</dbReference>
<dbReference type="InterPro" id="IPR003599">
    <property type="entry name" value="Ig_sub"/>
</dbReference>
<dbReference type="InterPro" id="IPR050412">
    <property type="entry name" value="Ig-like_Receptors_ImmuneReg"/>
</dbReference>
<keyword evidence="9" id="KW-1185">Reference proteome</keyword>
<organism evidence="8 9">
    <name type="scientific">Pipistrellus kuhlii</name>
    <name type="common">Kuhl's pipistrelle</name>
    <dbReference type="NCBI Taxonomy" id="59472"/>
    <lineage>
        <taxon>Eukaryota</taxon>
        <taxon>Metazoa</taxon>
        <taxon>Chordata</taxon>
        <taxon>Craniata</taxon>
        <taxon>Vertebrata</taxon>
        <taxon>Euteleostomi</taxon>
        <taxon>Mammalia</taxon>
        <taxon>Eutheria</taxon>
        <taxon>Laurasiatheria</taxon>
        <taxon>Chiroptera</taxon>
        <taxon>Yangochiroptera</taxon>
        <taxon>Vespertilionidae</taxon>
        <taxon>Pipistrellus</taxon>
    </lineage>
</organism>
<feature type="signal peptide" evidence="6">
    <location>
        <begin position="1"/>
        <end position="21"/>
    </location>
</feature>
<name>A0A7J7QZY2_PIPKU</name>
<dbReference type="SUPFAM" id="SSF48726">
    <property type="entry name" value="Immunoglobulin"/>
    <property type="match status" value="2"/>
</dbReference>
<comment type="caution">
    <text evidence="8">The sequence shown here is derived from an EMBL/GenBank/DDBJ whole genome shotgun (WGS) entry which is preliminary data.</text>
</comment>
<dbReference type="GO" id="GO:0019221">
    <property type="term" value="P:cytokine-mediated signaling pathway"/>
    <property type="evidence" value="ECO:0007669"/>
    <property type="project" value="TreeGrafter"/>
</dbReference>
<evidence type="ECO:0000256" key="3">
    <source>
        <dbReference type="ARBA" id="ARBA00023319"/>
    </source>
</evidence>